<feature type="transmembrane region" description="Helical" evidence="1">
    <location>
        <begin position="107"/>
        <end position="128"/>
    </location>
</feature>
<gene>
    <name evidence="2" type="ORF">SAMN05421768_102178</name>
    <name evidence="3" type="ORF">SAMN05421768_108177</name>
</gene>
<evidence type="ECO:0000313" key="4">
    <source>
        <dbReference type="Proteomes" id="UP000186106"/>
    </source>
</evidence>
<keyword evidence="1" id="KW-0472">Membrane</keyword>
<reference evidence="2 4" key="1">
    <citation type="submission" date="2017-01" db="EMBL/GenBank/DDBJ databases">
        <authorList>
            <person name="Mah S.A."/>
            <person name="Swanson W.J."/>
            <person name="Moy G.W."/>
            <person name="Vacquier V.D."/>
        </authorList>
    </citation>
    <scope>NUCLEOTIDE SEQUENCE [LARGE SCALE GENOMIC DNA]</scope>
    <source>
        <strain evidence="2 4">DSM 16927</strain>
    </source>
</reference>
<feature type="transmembrane region" description="Helical" evidence="1">
    <location>
        <begin position="72"/>
        <end position="95"/>
    </location>
</feature>
<dbReference type="STRING" id="112234.SAMN05421768_102178"/>
<evidence type="ECO:0008006" key="5">
    <source>
        <dbReference type="Google" id="ProtNLM"/>
    </source>
</evidence>
<feature type="transmembrane region" description="Helical" evidence="1">
    <location>
        <begin position="6"/>
        <end position="27"/>
    </location>
</feature>
<accession>A0A1N7I1S5</accession>
<dbReference type="AlphaFoldDB" id="A0A1N7I1S5"/>
<evidence type="ECO:0000256" key="1">
    <source>
        <dbReference type="SAM" id="Phobius"/>
    </source>
</evidence>
<sequence length="380" mass="42847">MHSGLWFPVIFFYPLFVVSSIIKQGVFISFSSTNNDYIMNKKTTPADLFLGILALLLISVSFYQTWLGLQQIFGPASFVIALVLSLLLLFLCWMLRNSKLEGKPTGSLVGIYVFIASFCFIANFNALYTRFMKTDIYTDELRDINKNFTALENDVESKLSYKYNKATTQNIEIKKKQLMEQIKDPGNKGIGTRAQLLIKDIEKLTGQKVDLLTPVGDDYEDLSERMGRQIDNIISDLSPEERALKTDINTTAFKWNKNIQDLLLLSKKEKDGLSQGLIDESLSDYNKLGSRAQTILGNDKIHFEPMISKTQQVGKIGFAFEHAIKNFGMYQFVVLAGCILLDFVIVIIILLVTDSGNYNGSNGRSVFNNKRSGKTIIPNN</sequence>
<evidence type="ECO:0000313" key="3">
    <source>
        <dbReference type="EMBL" id="SIS47587.1"/>
    </source>
</evidence>
<dbReference type="Proteomes" id="UP000186106">
    <property type="component" value="Unassembled WGS sequence"/>
</dbReference>
<keyword evidence="1" id="KW-1133">Transmembrane helix</keyword>
<keyword evidence="1" id="KW-0812">Transmembrane</keyword>
<protein>
    <recommendedName>
        <fullName evidence="5">DUF4407 domain-containing protein</fullName>
    </recommendedName>
</protein>
<dbReference type="EMBL" id="FTNZ01000008">
    <property type="protein sequence ID" value="SIS47587.1"/>
    <property type="molecule type" value="Genomic_DNA"/>
</dbReference>
<feature type="transmembrane region" description="Helical" evidence="1">
    <location>
        <begin position="329"/>
        <end position="352"/>
    </location>
</feature>
<evidence type="ECO:0000313" key="2">
    <source>
        <dbReference type="EMBL" id="SIS31023.1"/>
    </source>
</evidence>
<feature type="transmembrane region" description="Helical" evidence="1">
    <location>
        <begin position="48"/>
        <end position="66"/>
    </location>
</feature>
<dbReference type="EMBL" id="FTNZ01000002">
    <property type="protein sequence ID" value="SIS31023.1"/>
    <property type="molecule type" value="Genomic_DNA"/>
</dbReference>
<proteinExistence type="predicted"/>
<name>A0A1N7I1S5_9FLAO</name>
<organism evidence="2 4">
    <name type="scientific">Chryseobacterium joostei</name>
    <dbReference type="NCBI Taxonomy" id="112234"/>
    <lineage>
        <taxon>Bacteria</taxon>
        <taxon>Pseudomonadati</taxon>
        <taxon>Bacteroidota</taxon>
        <taxon>Flavobacteriia</taxon>
        <taxon>Flavobacteriales</taxon>
        <taxon>Weeksellaceae</taxon>
        <taxon>Chryseobacterium group</taxon>
        <taxon>Chryseobacterium</taxon>
    </lineage>
</organism>